<gene>
    <name evidence="4" type="ORF">CLCY_10c00960</name>
</gene>
<name>A0A0J8DEA1_CLOCY</name>
<dbReference type="PANTHER" id="PTHR36450">
    <property type="entry name" value="THIOREDOXIN"/>
    <property type="match status" value="1"/>
</dbReference>
<keyword evidence="2" id="KW-0676">Redox-active center</keyword>
<dbReference type="NCBIfam" id="TIGR00412">
    <property type="entry name" value="redox_disulf_2"/>
    <property type="match status" value="1"/>
</dbReference>
<feature type="domain" description="Thioredoxin-like fold" evidence="3">
    <location>
        <begin position="1"/>
        <end position="76"/>
    </location>
</feature>
<dbReference type="InterPro" id="IPR005243">
    <property type="entry name" value="THIRX-like_proc"/>
</dbReference>
<reference evidence="4 5" key="1">
    <citation type="submission" date="2015-06" db="EMBL/GenBank/DDBJ databases">
        <title>Draft genome sequence of the purine-degrading Clostridium cylindrosporum HC-1 (DSM 605).</title>
        <authorList>
            <person name="Poehlein A."/>
            <person name="Schiel-Bengelsdorf B."/>
            <person name="Bengelsdorf F."/>
            <person name="Daniel R."/>
            <person name="Duerre P."/>
        </authorList>
    </citation>
    <scope>NUCLEOTIDE SEQUENCE [LARGE SCALE GENOMIC DNA]</scope>
    <source>
        <strain evidence="4 5">DSM 605</strain>
    </source>
</reference>
<dbReference type="Gene3D" id="3.40.30.10">
    <property type="entry name" value="Glutaredoxin"/>
    <property type="match status" value="1"/>
</dbReference>
<dbReference type="AlphaFoldDB" id="A0A0J8DEA1"/>
<dbReference type="EMBL" id="LFVU01000007">
    <property type="protein sequence ID" value="KMT22549.1"/>
    <property type="molecule type" value="Genomic_DNA"/>
</dbReference>
<feature type="disulfide bond" description="Redox-active" evidence="2">
    <location>
        <begin position="10"/>
        <end position="13"/>
    </location>
</feature>
<feature type="active site" description="Nucleophile" evidence="1">
    <location>
        <position position="10"/>
    </location>
</feature>
<dbReference type="STRING" id="1121307.CLCY_10c00960"/>
<protein>
    <submittedName>
        <fullName evidence="4">Redox-active disulfide protein 2</fullName>
    </submittedName>
</protein>
<dbReference type="SUPFAM" id="SSF52833">
    <property type="entry name" value="Thioredoxin-like"/>
    <property type="match status" value="1"/>
</dbReference>
<evidence type="ECO:0000256" key="1">
    <source>
        <dbReference type="PIRSR" id="PIRSR037031-50"/>
    </source>
</evidence>
<evidence type="ECO:0000256" key="2">
    <source>
        <dbReference type="PIRSR" id="PIRSR037031-51"/>
    </source>
</evidence>
<dbReference type="PIRSF" id="PIRSF037031">
    <property type="entry name" value="Redox_disulphide_2"/>
    <property type="match status" value="1"/>
</dbReference>
<keyword evidence="2" id="KW-1015">Disulfide bond</keyword>
<evidence type="ECO:0000313" key="4">
    <source>
        <dbReference type="EMBL" id="KMT22549.1"/>
    </source>
</evidence>
<dbReference type="PATRIC" id="fig|1121307.3.peg.98"/>
<dbReference type="Proteomes" id="UP000036756">
    <property type="component" value="Unassembled WGS sequence"/>
</dbReference>
<dbReference type="Pfam" id="PF13192">
    <property type="entry name" value="Thioredoxin_3"/>
    <property type="match status" value="1"/>
</dbReference>
<accession>A0A0J8DEA1</accession>
<sequence>MIIKILGSGCKKCVTLKENTETALKETGIEAEIIKVTEFKDIMVYGVMSTPALVIDEKVVSFGKVLKPKEIVNILKGIE</sequence>
<dbReference type="OrthoDB" id="9800630at2"/>
<keyword evidence="5" id="KW-1185">Reference proteome</keyword>
<dbReference type="InterPro" id="IPR012336">
    <property type="entry name" value="Thioredoxin-like_fold"/>
</dbReference>
<evidence type="ECO:0000313" key="5">
    <source>
        <dbReference type="Proteomes" id="UP000036756"/>
    </source>
</evidence>
<dbReference type="InterPro" id="IPR036249">
    <property type="entry name" value="Thioredoxin-like_sf"/>
</dbReference>
<dbReference type="RefSeq" id="WP_048569961.1">
    <property type="nucleotide sequence ID" value="NZ_LFVU01000007.1"/>
</dbReference>
<evidence type="ECO:0000259" key="3">
    <source>
        <dbReference type="Pfam" id="PF13192"/>
    </source>
</evidence>
<comment type="caution">
    <text evidence="4">The sequence shown here is derived from an EMBL/GenBank/DDBJ whole genome shotgun (WGS) entry which is preliminary data.</text>
</comment>
<feature type="active site" description="Nucleophile" evidence="1">
    <location>
        <position position="13"/>
    </location>
</feature>
<organism evidence="4 5">
    <name type="scientific">Clostridium cylindrosporum DSM 605</name>
    <dbReference type="NCBI Taxonomy" id="1121307"/>
    <lineage>
        <taxon>Bacteria</taxon>
        <taxon>Bacillati</taxon>
        <taxon>Bacillota</taxon>
        <taxon>Clostridia</taxon>
        <taxon>Eubacteriales</taxon>
        <taxon>Clostridiaceae</taxon>
        <taxon>Clostridium</taxon>
    </lineage>
</organism>
<proteinExistence type="predicted"/>
<dbReference type="PANTHER" id="PTHR36450:SF1">
    <property type="entry name" value="THIOREDOXIN"/>
    <property type="match status" value="1"/>
</dbReference>